<feature type="transmembrane region" description="Helical" evidence="1">
    <location>
        <begin position="595"/>
        <end position="618"/>
    </location>
</feature>
<feature type="transmembrane region" description="Helical" evidence="1">
    <location>
        <begin position="206"/>
        <end position="225"/>
    </location>
</feature>
<dbReference type="Proteomes" id="UP001175000">
    <property type="component" value="Unassembled WGS sequence"/>
</dbReference>
<reference evidence="3" key="1">
    <citation type="submission" date="2023-06" db="EMBL/GenBank/DDBJ databases">
        <title>Genome-scale phylogeny and comparative genomics of the fungal order Sordariales.</title>
        <authorList>
            <consortium name="Lawrence Berkeley National Laboratory"/>
            <person name="Hensen N."/>
            <person name="Bonometti L."/>
            <person name="Westerberg I."/>
            <person name="Brannstrom I.O."/>
            <person name="Guillou S."/>
            <person name="Cros-Aarteil S."/>
            <person name="Calhoun S."/>
            <person name="Haridas S."/>
            <person name="Kuo A."/>
            <person name="Mondo S."/>
            <person name="Pangilinan J."/>
            <person name="Riley R."/>
            <person name="Labutti K."/>
            <person name="Andreopoulos B."/>
            <person name="Lipzen A."/>
            <person name="Chen C."/>
            <person name="Yanf M."/>
            <person name="Daum C."/>
            <person name="Ng V."/>
            <person name="Clum A."/>
            <person name="Steindorff A."/>
            <person name="Ohm R."/>
            <person name="Martin F."/>
            <person name="Silar P."/>
            <person name="Natvig D."/>
            <person name="Lalanne C."/>
            <person name="Gautier V."/>
            <person name="Ament-Velasquez S.L."/>
            <person name="Kruys A."/>
            <person name="Hutchinson M.I."/>
            <person name="Powell A.J."/>
            <person name="Barry K."/>
            <person name="Miller A.N."/>
            <person name="Grigoriev I.V."/>
            <person name="Debuchy R."/>
            <person name="Gladieux P."/>
            <person name="Thoren M.H."/>
            <person name="Johannesson H."/>
        </authorList>
    </citation>
    <scope>NUCLEOTIDE SEQUENCE</scope>
    <source>
        <strain evidence="3">CBS 606.72</strain>
    </source>
</reference>
<accession>A0AA40C0T0</accession>
<keyword evidence="1" id="KW-0812">Transmembrane</keyword>
<evidence type="ECO:0000313" key="3">
    <source>
        <dbReference type="EMBL" id="KAK0620509.1"/>
    </source>
</evidence>
<feature type="transmembrane region" description="Helical" evidence="1">
    <location>
        <begin position="355"/>
        <end position="379"/>
    </location>
</feature>
<keyword evidence="4" id="KW-1185">Reference proteome</keyword>
<keyword evidence="1" id="KW-1133">Transmembrane helix</keyword>
<evidence type="ECO:0000256" key="2">
    <source>
        <dbReference type="SAM" id="SignalP"/>
    </source>
</evidence>
<gene>
    <name evidence="3" type="ORF">B0T14DRAFT_567252</name>
</gene>
<feature type="transmembrane region" description="Helical" evidence="1">
    <location>
        <begin position="555"/>
        <end position="574"/>
    </location>
</feature>
<feature type="transmembrane region" description="Helical" evidence="1">
    <location>
        <begin position="662"/>
        <end position="684"/>
    </location>
</feature>
<organism evidence="3 4">
    <name type="scientific">Immersiella caudata</name>
    <dbReference type="NCBI Taxonomy" id="314043"/>
    <lineage>
        <taxon>Eukaryota</taxon>
        <taxon>Fungi</taxon>
        <taxon>Dikarya</taxon>
        <taxon>Ascomycota</taxon>
        <taxon>Pezizomycotina</taxon>
        <taxon>Sordariomycetes</taxon>
        <taxon>Sordariomycetidae</taxon>
        <taxon>Sordariales</taxon>
        <taxon>Lasiosphaeriaceae</taxon>
        <taxon>Immersiella</taxon>
    </lineage>
</organism>
<keyword evidence="1" id="KW-0472">Membrane</keyword>
<feature type="chain" id="PRO_5041457825" evidence="2">
    <location>
        <begin position="20"/>
        <end position="705"/>
    </location>
</feature>
<evidence type="ECO:0000313" key="4">
    <source>
        <dbReference type="Proteomes" id="UP001175000"/>
    </source>
</evidence>
<evidence type="ECO:0000256" key="1">
    <source>
        <dbReference type="SAM" id="Phobius"/>
    </source>
</evidence>
<proteinExistence type="predicted"/>
<protein>
    <submittedName>
        <fullName evidence="3">Uncharacterized protein</fullName>
    </submittedName>
</protein>
<sequence length="705" mass="78745">MARTIVHLVLLTLLAIASGGELRNISAIQDAIPQLNNLDQVPSSRPITSGGQSFARCCLLAVEASFQVDQDGNGTLEYSSQPFIYPTTINAVDFASYAAKGAGSFPCGAQFDGNMSGAPAVRVPYSWCRETCDGWQLSHRGNLTQWIGPLVGFILPCLAFCLNIPRKRKLSIPPWVFSPSPEKLLGFFLYPVRLLVALAFVAIDTVGWLCICFALAGPMLLSGVYETWIDMRLLRYLWKEIVFDRKMEDALRTNQVLTMKLRAQLLLLVVVGNIDIISTERQGAYPEIMRVVRGLEHEDQNRPDNVIQVKSKLLALCSSQNSFGSAVGAPVVFFVGAFIYNMVDIQARLGDNDTAHALAFGMWWMTIPFLAIISCLLLASNNPSSLHGILASPMRASSTWKIFQWKIFEGAYGGPYEPVDLWDRGPSKMYWLEKTLEQYEAIENFGAPAPGYPLHTLQPGANHGQPHANHPYQQHGPHLQQPHPGFFPSASQISESSLANSRRGQLGRLKRRMKPNAQSWCLIFFAAATPLFTAMTLAFITSYTTPRVGLACRSLTHLCYFVTQLVQMAIWMLWDRVAIDDERIPETRMYRAKRVLCVVLKLLFGSIAAFVSIGGTLMQLMGVYRNCLCKIPVQYWFQTDHPDAYVDLGQNSALSIENAQLFWVRTAGAATGILCATCALAWWFQRHLRDRYKDLVQKVELNPSW</sequence>
<keyword evidence="2" id="KW-0732">Signal</keyword>
<dbReference type="AlphaFoldDB" id="A0AA40C0T0"/>
<comment type="caution">
    <text evidence="3">The sequence shown here is derived from an EMBL/GenBank/DDBJ whole genome shotgun (WGS) entry which is preliminary data.</text>
</comment>
<name>A0AA40C0T0_9PEZI</name>
<feature type="signal peptide" evidence="2">
    <location>
        <begin position="1"/>
        <end position="19"/>
    </location>
</feature>
<dbReference type="EMBL" id="JAULSU010000004">
    <property type="protein sequence ID" value="KAK0620509.1"/>
    <property type="molecule type" value="Genomic_DNA"/>
</dbReference>
<feature type="transmembrane region" description="Helical" evidence="1">
    <location>
        <begin position="184"/>
        <end position="200"/>
    </location>
</feature>
<feature type="transmembrane region" description="Helical" evidence="1">
    <location>
        <begin position="322"/>
        <end position="343"/>
    </location>
</feature>
<feature type="transmembrane region" description="Helical" evidence="1">
    <location>
        <begin position="146"/>
        <end position="164"/>
    </location>
</feature>
<feature type="transmembrane region" description="Helical" evidence="1">
    <location>
        <begin position="520"/>
        <end position="543"/>
    </location>
</feature>